<evidence type="ECO:0000313" key="11">
    <source>
        <dbReference type="RefSeq" id="XP_002731332.2"/>
    </source>
</evidence>
<keyword evidence="4" id="KW-0812">Transmembrane</keyword>
<keyword evidence="3" id="KW-0808">Transferase</keyword>
<evidence type="ECO:0000256" key="3">
    <source>
        <dbReference type="ARBA" id="ARBA00022679"/>
    </source>
</evidence>
<organism evidence="10 11">
    <name type="scientific">Saccoglossus kowalevskii</name>
    <name type="common">Acorn worm</name>
    <dbReference type="NCBI Taxonomy" id="10224"/>
    <lineage>
        <taxon>Eukaryota</taxon>
        <taxon>Metazoa</taxon>
        <taxon>Hemichordata</taxon>
        <taxon>Enteropneusta</taxon>
        <taxon>Harrimaniidae</taxon>
        <taxon>Saccoglossus</taxon>
    </lineage>
</organism>
<evidence type="ECO:0000256" key="5">
    <source>
        <dbReference type="ARBA" id="ARBA00022968"/>
    </source>
</evidence>
<evidence type="ECO:0000256" key="9">
    <source>
        <dbReference type="ARBA" id="ARBA00023180"/>
    </source>
</evidence>
<dbReference type="SUPFAM" id="SSF52540">
    <property type="entry name" value="P-loop containing nucleoside triphosphate hydrolases"/>
    <property type="match status" value="1"/>
</dbReference>
<sequence>MNHSSIEGSMFIHSNISSGPPVQTSIINRFLEPDHGDNREKLNIVYIKSHKTGGTTVSSILNRFGYKRNLSFAMNSNKNWNGHLRELPLTRESPKDVLLPSLDGGDDWMNYRYNIMDIHVRYNRNVMDMLMMGGTKYIALLRDPVYQLESAFDFFGLAWEIRSLRKKPNAFQLFMTNPDKHMRWASKARRIDLRNNQFHMLGLENKFFNDVPYIKTRVEELDREFDLVMILEHFDESLLLLKKLMNWEFEDILYIKKNQRLARSNINEDISKKVRKWNAADDILYKYFEEKLLARIQEYGASFNSDLIEFQRMNEIVFDRCTGGDATKQHNNKIFEYNTKEDTDTYCNSFVYSFKDWVNIIWESQHLDDPTVES</sequence>
<comment type="subcellular location">
    <subcellularLocation>
        <location evidence="1">Golgi apparatus membrane</location>
        <topology evidence="1">Single-pass type II membrane protein</topology>
    </subcellularLocation>
</comment>
<keyword evidence="6" id="KW-1133">Transmembrane helix</keyword>
<accession>A0ABM0GJN5</accession>
<evidence type="ECO:0000256" key="8">
    <source>
        <dbReference type="ARBA" id="ARBA00023136"/>
    </source>
</evidence>
<dbReference type="PANTHER" id="PTHR14647:SF87">
    <property type="entry name" value="PUTATIVE-RELATED"/>
    <property type="match status" value="1"/>
</dbReference>
<gene>
    <name evidence="11" type="primary">LOC100374757</name>
</gene>
<reference evidence="11" key="1">
    <citation type="submission" date="2025-08" db="UniProtKB">
        <authorList>
            <consortium name="RefSeq"/>
        </authorList>
    </citation>
    <scope>IDENTIFICATION</scope>
    <source>
        <tissue evidence="11">Testes</tissue>
    </source>
</reference>
<keyword evidence="10" id="KW-1185">Reference proteome</keyword>
<comment type="similarity">
    <text evidence="2">Belongs to the galactose-3-O-sulfotransferase family.</text>
</comment>
<protein>
    <submittedName>
        <fullName evidence="11">Galactosylceramide sulfotransferase-like</fullName>
    </submittedName>
</protein>
<dbReference type="Proteomes" id="UP000694865">
    <property type="component" value="Unplaced"/>
</dbReference>
<evidence type="ECO:0000256" key="4">
    <source>
        <dbReference type="ARBA" id="ARBA00022692"/>
    </source>
</evidence>
<name>A0ABM0GJN5_SACKO</name>
<keyword evidence="5" id="KW-0735">Signal-anchor</keyword>
<dbReference type="GeneID" id="100374757"/>
<proteinExistence type="inferred from homology"/>
<evidence type="ECO:0000256" key="2">
    <source>
        <dbReference type="ARBA" id="ARBA00008124"/>
    </source>
</evidence>
<evidence type="ECO:0000256" key="1">
    <source>
        <dbReference type="ARBA" id="ARBA00004323"/>
    </source>
</evidence>
<dbReference type="Pfam" id="PF06990">
    <property type="entry name" value="Gal-3-0_sulfotr"/>
    <property type="match status" value="1"/>
</dbReference>
<evidence type="ECO:0000256" key="6">
    <source>
        <dbReference type="ARBA" id="ARBA00022989"/>
    </source>
</evidence>
<dbReference type="InterPro" id="IPR009729">
    <property type="entry name" value="Gal-3-0_sulfotransfrase"/>
</dbReference>
<keyword evidence="8" id="KW-0472">Membrane</keyword>
<evidence type="ECO:0000256" key="7">
    <source>
        <dbReference type="ARBA" id="ARBA00023034"/>
    </source>
</evidence>
<evidence type="ECO:0000313" key="10">
    <source>
        <dbReference type="Proteomes" id="UP000694865"/>
    </source>
</evidence>
<keyword evidence="9" id="KW-0325">Glycoprotein</keyword>
<dbReference type="RefSeq" id="XP_002731332.2">
    <property type="nucleotide sequence ID" value="XM_002731286.2"/>
</dbReference>
<dbReference type="InterPro" id="IPR027417">
    <property type="entry name" value="P-loop_NTPase"/>
</dbReference>
<dbReference type="Gene3D" id="3.40.50.300">
    <property type="entry name" value="P-loop containing nucleotide triphosphate hydrolases"/>
    <property type="match status" value="1"/>
</dbReference>
<dbReference type="PANTHER" id="PTHR14647">
    <property type="entry name" value="GALACTOSE-3-O-SULFOTRANSFERASE"/>
    <property type="match status" value="1"/>
</dbReference>
<keyword evidence="7" id="KW-0333">Golgi apparatus</keyword>